<keyword evidence="11" id="KW-0255">Endonuclease</keyword>
<dbReference type="GO" id="GO:0006298">
    <property type="term" value="P:mismatch repair"/>
    <property type="evidence" value="ECO:0007669"/>
    <property type="project" value="TreeGrafter"/>
</dbReference>
<evidence type="ECO:0000259" key="14">
    <source>
        <dbReference type="PROSITE" id="PS51975"/>
    </source>
</evidence>
<dbReference type="InterPro" id="IPR001352">
    <property type="entry name" value="RNase_HII/HIII"/>
</dbReference>
<dbReference type="Pfam" id="PF01351">
    <property type="entry name" value="RNase_HII"/>
    <property type="match status" value="1"/>
</dbReference>
<accession>A0A3B1C391</accession>
<dbReference type="Gene3D" id="3.30.420.10">
    <property type="entry name" value="Ribonuclease H-like superfamily/Ribonuclease H"/>
    <property type="match status" value="1"/>
</dbReference>
<dbReference type="PROSITE" id="PS51975">
    <property type="entry name" value="RNASE_H_2"/>
    <property type="match status" value="1"/>
</dbReference>
<dbReference type="HAMAP" id="MF_00052_B">
    <property type="entry name" value="RNase_HII_B"/>
    <property type="match status" value="1"/>
</dbReference>
<comment type="cofactor">
    <cofactor evidence="2">
        <name>Mn(2+)</name>
        <dbReference type="ChEBI" id="CHEBI:29035"/>
    </cofactor>
</comment>
<dbReference type="NCBIfam" id="NF000594">
    <property type="entry name" value="PRK00015.1-1"/>
    <property type="match status" value="1"/>
</dbReference>
<keyword evidence="13" id="KW-0464">Manganese</keyword>
<comment type="similarity">
    <text evidence="5">Belongs to the RNase HII family.</text>
</comment>
<reference evidence="15" key="1">
    <citation type="submission" date="2018-06" db="EMBL/GenBank/DDBJ databases">
        <authorList>
            <person name="Zhirakovskaya E."/>
        </authorList>
    </citation>
    <scope>NUCLEOTIDE SEQUENCE</scope>
</reference>
<comment type="cofactor">
    <cofactor evidence="3">
        <name>Mg(2+)</name>
        <dbReference type="ChEBI" id="CHEBI:18420"/>
    </cofactor>
</comment>
<dbReference type="PANTHER" id="PTHR10954:SF18">
    <property type="entry name" value="RIBONUCLEASE HII"/>
    <property type="match status" value="1"/>
</dbReference>
<dbReference type="SUPFAM" id="SSF53098">
    <property type="entry name" value="Ribonuclease H-like"/>
    <property type="match status" value="1"/>
</dbReference>
<dbReference type="AlphaFoldDB" id="A0A3B1C391"/>
<gene>
    <name evidence="15" type="ORF">MNBD_IGNAVI01-1733</name>
</gene>
<name>A0A3B1C391_9ZZZZ</name>
<evidence type="ECO:0000256" key="3">
    <source>
        <dbReference type="ARBA" id="ARBA00001946"/>
    </source>
</evidence>
<evidence type="ECO:0000256" key="1">
    <source>
        <dbReference type="ARBA" id="ARBA00000077"/>
    </source>
</evidence>
<dbReference type="GO" id="GO:0003723">
    <property type="term" value="F:RNA binding"/>
    <property type="evidence" value="ECO:0007669"/>
    <property type="project" value="InterPro"/>
</dbReference>
<evidence type="ECO:0000256" key="11">
    <source>
        <dbReference type="ARBA" id="ARBA00022759"/>
    </source>
</evidence>
<organism evidence="15">
    <name type="scientific">hydrothermal vent metagenome</name>
    <dbReference type="NCBI Taxonomy" id="652676"/>
    <lineage>
        <taxon>unclassified sequences</taxon>
        <taxon>metagenomes</taxon>
        <taxon>ecological metagenomes</taxon>
    </lineage>
</organism>
<evidence type="ECO:0000256" key="12">
    <source>
        <dbReference type="ARBA" id="ARBA00022801"/>
    </source>
</evidence>
<dbReference type="GO" id="GO:0046872">
    <property type="term" value="F:metal ion binding"/>
    <property type="evidence" value="ECO:0007669"/>
    <property type="project" value="UniProtKB-KW"/>
</dbReference>
<dbReference type="FunFam" id="3.30.420.10:FF:000006">
    <property type="entry name" value="Ribonuclease HII"/>
    <property type="match status" value="1"/>
</dbReference>
<dbReference type="NCBIfam" id="NF000595">
    <property type="entry name" value="PRK00015.1-3"/>
    <property type="match status" value="1"/>
</dbReference>
<evidence type="ECO:0000256" key="2">
    <source>
        <dbReference type="ARBA" id="ARBA00001936"/>
    </source>
</evidence>
<dbReference type="EC" id="3.1.26.4" evidence="6"/>
<dbReference type="EMBL" id="UOGD01000277">
    <property type="protein sequence ID" value="VAX24649.1"/>
    <property type="molecule type" value="Genomic_DNA"/>
</dbReference>
<comment type="catalytic activity">
    <reaction evidence="1">
        <text>Endonucleolytic cleavage to 5'-phosphomonoester.</text>
        <dbReference type="EC" id="3.1.26.4"/>
    </reaction>
</comment>
<proteinExistence type="inferred from homology"/>
<evidence type="ECO:0000256" key="10">
    <source>
        <dbReference type="ARBA" id="ARBA00022723"/>
    </source>
</evidence>
<dbReference type="InterPro" id="IPR012337">
    <property type="entry name" value="RNaseH-like_sf"/>
</dbReference>
<evidence type="ECO:0000313" key="15">
    <source>
        <dbReference type="EMBL" id="VAX24649.1"/>
    </source>
</evidence>
<dbReference type="GO" id="GO:0005737">
    <property type="term" value="C:cytoplasm"/>
    <property type="evidence" value="ECO:0007669"/>
    <property type="project" value="UniProtKB-SubCell"/>
</dbReference>
<keyword evidence="10" id="KW-0479">Metal-binding</keyword>
<evidence type="ECO:0000256" key="9">
    <source>
        <dbReference type="ARBA" id="ARBA00022722"/>
    </source>
</evidence>
<feature type="domain" description="RNase H type-2" evidence="14">
    <location>
        <begin position="17"/>
        <end position="208"/>
    </location>
</feature>
<dbReference type="InterPro" id="IPR024567">
    <property type="entry name" value="RNase_HII/HIII_dom"/>
</dbReference>
<keyword evidence="9" id="KW-0540">Nuclease</keyword>
<evidence type="ECO:0000256" key="4">
    <source>
        <dbReference type="ARBA" id="ARBA00004496"/>
    </source>
</evidence>
<dbReference type="GO" id="GO:0004523">
    <property type="term" value="F:RNA-DNA hybrid ribonuclease activity"/>
    <property type="evidence" value="ECO:0007669"/>
    <property type="project" value="UniProtKB-EC"/>
</dbReference>
<keyword evidence="8" id="KW-0963">Cytoplasm</keyword>
<evidence type="ECO:0000256" key="8">
    <source>
        <dbReference type="ARBA" id="ARBA00022490"/>
    </source>
</evidence>
<evidence type="ECO:0000256" key="6">
    <source>
        <dbReference type="ARBA" id="ARBA00012180"/>
    </source>
</evidence>
<dbReference type="CDD" id="cd07182">
    <property type="entry name" value="RNase_HII_bacteria_HII_like"/>
    <property type="match status" value="1"/>
</dbReference>
<evidence type="ECO:0000256" key="13">
    <source>
        <dbReference type="ARBA" id="ARBA00023211"/>
    </source>
</evidence>
<dbReference type="PANTHER" id="PTHR10954">
    <property type="entry name" value="RIBONUCLEASE H2 SUBUNIT A"/>
    <property type="match status" value="1"/>
</dbReference>
<dbReference type="InterPro" id="IPR022898">
    <property type="entry name" value="RNase_HII"/>
</dbReference>
<evidence type="ECO:0000256" key="5">
    <source>
        <dbReference type="ARBA" id="ARBA00007383"/>
    </source>
</evidence>
<keyword evidence="12 15" id="KW-0378">Hydrolase</keyword>
<dbReference type="GO" id="GO:0032299">
    <property type="term" value="C:ribonuclease H2 complex"/>
    <property type="evidence" value="ECO:0007669"/>
    <property type="project" value="TreeGrafter"/>
</dbReference>
<sequence>MNKLKKYDRKFLDTGHKFIAGVDEAGRGPLAGPVVAAAVIFDSKTVIEEVNDSKKVPEKVREQLYDIIIEHAVNYGVGIVDEKTIDEINILQATMMAMKEAINNLSITPDLILIDGNRTFESKLETLSVVKGDSLSFSIAAASIIAKVTRDRIMRIASEEFPEYLWHKNKGYGTKEHIAAIKDHGPTSFHRISFLGNILDQDILLENI</sequence>
<comment type="subcellular location">
    <subcellularLocation>
        <location evidence="4">Cytoplasm</location>
    </subcellularLocation>
</comment>
<evidence type="ECO:0000256" key="7">
    <source>
        <dbReference type="ARBA" id="ARBA00019179"/>
    </source>
</evidence>
<dbReference type="GO" id="GO:0043137">
    <property type="term" value="P:DNA replication, removal of RNA primer"/>
    <property type="evidence" value="ECO:0007669"/>
    <property type="project" value="TreeGrafter"/>
</dbReference>
<protein>
    <recommendedName>
        <fullName evidence="7">Ribonuclease HII</fullName>
        <ecNumber evidence="6">3.1.26.4</ecNumber>
    </recommendedName>
</protein>
<dbReference type="InterPro" id="IPR036397">
    <property type="entry name" value="RNaseH_sf"/>
</dbReference>